<dbReference type="SUPFAM" id="SSF56204">
    <property type="entry name" value="Hect, E3 ligase catalytic domain"/>
    <property type="match status" value="1"/>
</dbReference>
<dbReference type="SUPFAM" id="SSF46934">
    <property type="entry name" value="UBA-like"/>
    <property type="match status" value="1"/>
</dbReference>
<dbReference type="PANTHER" id="PTHR11254:SF67">
    <property type="entry name" value="E3 UBIQUITIN-PROTEIN LIGASE HUWE1"/>
    <property type="match status" value="1"/>
</dbReference>
<feature type="active site" description="Glycyl thioester intermediate" evidence="12">
    <location>
        <position position="3716"/>
    </location>
</feature>
<dbReference type="Pfam" id="PF06025">
    <property type="entry name" value="DUF913"/>
    <property type="match status" value="1"/>
</dbReference>
<dbReference type="InterPro" id="IPR004170">
    <property type="entry name" value="WWE_dom"/>
</dbReference>
<dbReference type="GO" id="GO:0051028">
    <property type="term" value="P:mRNA transport"/>
    <property type="evidence" value="ECO:0007669"/>
    <property type="project" value="UniProtKB-KW"/>
</dbReference>
<reference evidence="18" key="1">
    <citation type="submission" date="2024-02" db="UniProtKB">
        <authorList>
            <consortium name="WormBaseParasite"/>
        </authorList>
    </citation>
    <scope>IDENTIFICATION</scope>
</reference>
<feature type="compositionally biased region" description="Low complexity" evidence="13">
    <location>
        <begin position="2671"/>
        <end position="2685"/>
    </location>
</feature>
<dbReference type="GO" id="GO:0005737">
    <property type="term" value="C:cytoplasm"/>
    <property type="evidence" value="ECO:0007669"/>
    <property type="project" value="TreeGrafter"/>
</dbReference>
<evidence type="ECO:0000259" key="16">
    <source>
        <dbReference type="PROSITE" id="PS50918"/>
    </source>
</evidence>
<dbReference type="FunFam" id="3.90.1750.10:FF:000003">
    <property type="entry name" value="E3 ubiquitin-protein ligase UPL1"/>
    <property type="match status" value="1"/>
</dbReference>
<feature type="region of interest" description="Disordered" evidence="13">
    <location>
        <begin position="1087"/>
        <end position="1106"/>
    </location>
</feature>
<dbReference type="InterPro" id="IPR050409">
    <property type="entry name" value="E3_ubiq-protein_ligase"/>
</dbReference>
<comment type="pathway">
    <text evidence="3">Protein modification; protein ubiquitination.</text>
</comment>
<proteinExistence type="inferred from homology"/>
<feature type="compositionally biased region" description="Low complexity" evidence="13">
    <location>
        <begin position="1357"/>
        <end position="1373"/>
    </location>
</feature>
<feature type="compositionally biased region" description="Acidic residues" evidence="13">
    <location>
        <begin position="728"/>
        <end position="746"/>
    </location>
</feature>
<feature type="compositionally biased region" description="Polar residues" evidence="13">
    <location>
        <begin position="1344"/>
        <end position="1355"/>
    </location>
</feature>
<comment type="catalytic activity">
    <reaction evidence="1">
        <text>S-ubiquitinyl-[E2 ubiquitin-conjugating enzyme]-L-cysteine + [acceptor protein]-L-lysine = [E2 ubiquitin-conjugating enzyme]-L-cysteine + N(6)-ubiquitinyl-[acceptor protein]-L-lysine.</text>
        <dbReference type="EC" id="2.3.2.26"/>
    </reaction>
</comment>
<feature type="region of interest" description="Disordered" evidence="13">
    <location>
        <begin position="722"/>
        <end position="784"/>
    </location>
</feature>
<dbReference type="InterPro" id="IPR015940">
    <property type="entry name" value="UBA"/>
</dbReference>
<dbReference type="Pfam" id="PF14377">
    <property type="entry name" value="UBM"/>
    <property type="match status" value="3"/>
</dbReference>
<evidence type="ECO:0000256" key="6">
    <source>
        <dbReference type="ARBA" id="ARBA00022553"/>
    </source>
</evidence>
<organism evidence="17 18">
    <name type="scientific">Mesorhabditis belari</name>
    <dbReference type="NCBI Taxonomy" id="2138241"/>
    <lineage>
        <taxon>Eukaryota</taxon>
        <taxon>Metazoa</taxon>
        <taxon>Ecdysozoa</taxon>
        <taxon>Nematoda</taxon>
        <taxon>Chromadorea</taxon>
        <taxon>Rhabditida</taxon>
        <taxon>Rhabditina</taxon>
        <taxon>Rhabditomorpha</taxon>
        <taxon>Rhabditoidea</taxon>
        <taxon>Rhabditidae</taxon>
        <taxon>Mesorhabditinae</taxon>
        <taxon>Mesorhabditis</taxon>
    </lineage>
</organism>
<evidence type="ECO:0000256" key="1">
    <source>
        <dbReference type="ARBA" id="ARBA00000885"/>
    </source>
</evidence>
<feature type="compositionally biased region" description="Polar residues" evidence="13">
    <location>
        <begin position="2518"/>
        <end position="2542"/>
    </location>
</feature>
<dbReference type="InterPro" id="IPR035983">
    <property type="entry name" value="Hect_E3_ubiquitin_ligase"/>
</dbReference>
<evidence type="ECO:0000256" key="5">
    <source>
        <dbReference type="ARBA" id="ARBA00022448"/>
    </source>
</evidence>
<dbReference type="Gene3D" id="3.30.2160.10">
    <property type="entry name" value="Hect, E3 ligase catalytic domain"/>
    <property type="match status" value="1"/>
</dbReference>
<dbReference type="SMART" id="SM00119">
    <property type="entry name" value="HECTc"/>
    <property type="match status" value="1"/>
</dbReference>
<evidence type="ECO:0000256" key="3">
    <source>
        <dbReference type="ARBA" id="ARBA00004906"/>
    </source>
</evidence>
<sequence length="3749" mass="420776">MKVDVSSSKAFTTDLNPACAKAISEFQAPSSEEEFIKKLTSMNEWSSVVGKTEMIRWVEVLDRMDSILERATTLDENNRYLVDVDMTLKNSVMVILKFTSLLFENTSTRSVYASTDRLLHLLNSDSMVMVIQVLQLFQCISKRSHFLRTKMPTHQQTRFQSILTAISQCWFSKLRVKMKQVVEDLKPSYVWPYQHNISSERVISIGKPKENESLTALIKRHASNETEAEEMLKDDTLRARLRVAKHFFSVSGRVYIVTTRMIAISTLIYSRLLGDDLESLFTQSTFILDCGEVAKISDYPEEQAEKIEDMRAEALRTLTSIAAQDKYPRLQQVIEVLGASSYHGFLGVLVRKCVDDMRAGKVSLQLCTALFSLLYHISSMDQGGEAIVGCGLLPTLLSVVSCTTISLSHISFVTRCVRVIDLVTAYDVQNFRQSTGMDICIDRLVHEVEQCRKEQPYTIDVNLDKPDDSGVNEYILQAPCGRPCHQQRSALIKSLLNFLKRIVGDNHFTEQARQMMSGNLPKALIHIISNADYYTASLFQNSIQLVTNFVYQEPQQLSNLQQMHLPFVILHSLLRKEIPAAKDVINNMTNTFTALCLNARGLEQLKAYEPFDHVFKIILSLKFITAMKRKRNDMNYVATGIGSSLDDLLRHHQSLRSQMVKSLMRVLNRLMDVSTKRSNQVVMSLTKLQKGSRRRFQLQNANEMAENNRIRLFDMVLHQVPASPQRDEESEDDDEVESDTNQETEAESNREGEFETDSEQAKTSTTDEGSKMDTSSPEAKMVDDTRADMLGLNIDTVGPDGNIIVPLGEYLLIFYQIIETMVAQSNFPDVITGLIDEGGVDLLIKLSQINPIRLQLAHSTLPQTMANILKCALQHSTNDELLSSVLKTLTKTLEPVTKFRPVAGYAGVLPLFGQAGASESIGLITYVTSIVGSLSKTAQTSSEDTRQKVLRAWTSPNGIELADSLNIVARVVSKELAINQIVQQSTKVTAQTQTDSGVVSVDTAAGTSADEQVAVTEDLSKQDGTQPEDAVITEAAPPSIPLWQQAGIHQTERDFWTKQKDIALLLMKSQKSLLDFPIQLTKACLKPQRNPRRYEQPQREQAMGEDAKKLADTIFKKYSNNIKATYDDFSPIMNAYGMDVIEQVSSSLFDERRQPSMPLLAIFYKSGCHRAFCQMLVSTIAPQFETVPGTSISLETLIRHWMSLADRLVNRSNFNVSRNRSHVDALNFPPEKYYRLVLTDLFTVFNQLFAVLRGDHVDLKSHMSAAEKSITVYKEVVRNLVTLRDEGSSNNAARATDVNAAVELVDHNHLAMLVEMGFERRDVVQALIESQSISEATDYLISNNRQQTAPVTRAQTSDETATATEDSTSETTTKPTPMKRISSEEEAPLNELKLDLNIDDAVSRTCNEMIPLCRRLMDVGSDLVYSSADLVIGVIDTADPTWRTQGLIRAGMCDELLKLSRELLADLNCKETARNLSTRLHFACLLWEDVAEEYIQTLAEYPLRETLIQLAVTLSKTTDGDQHLQEKGLIGPLLLWLDLYSKCSRMVRRKTLLTETLNGSSLNWSYYQFEERFGARGKFVTFDAETTQVINKAFLDGKQKIAFKMKSKEYVLTFDDMTMKVEGTNNAERNLVCAELPKEFAVNIKDVLDEERTSTLSDGEVSDLIEAAINIVKKVSIHHSVAHSVLLLLARLTLNETVANHFYQINGLRDLLQVQCLSSPSTSGLLTLIVRNCIDNQALLAPVYERSIRAVAGGTHNSGNTTFTRWNPARNAHMRDWRSSLNALQPLLVRDPELFENTMESIAKISDGKLAIQQPQQGTQATSTQNPSTSVETKNASITPATNQKVAKILEILLREVLESEWPIDEVSGSQRRMVSKAVLLTIAAELVRGYSCVASVLCELKAEDHPGHTILYPLIDKIIGDLKDIETHNAMRTLVATISSCNFASKAMDTLVSEVKSVITDLAHKNYESQQLLSKVSELANLVVLMREACPTTSNKLPGNREQNQGSQNSTNTMVRLLYRKKICSELARVLALLPLGKKESVETVNNVLRTLDELARSINSLITLQPNSSDRTREATVAVQDVSFSVAPDPTIPPIVYDEEHDSLVITLDEEDTEDEGDEIFEDDDDDDEEQSEEDPLERRHLPDEEETNSENSETEAHHAHLDDHDHEEEMVRDGEENEEVSSQSTQEEAPEAIPNGVDVTMHDTDGEQAQAHEDNLVNEVTAEEESEDIDEEDDEFERLYEIGDLARFPQDIEAQILFDRDVDGLGLPFSIMQPGTSMQRHQFNANRTQDHPLLVRPTGLAAETARPTMREINERQPQRFLIERIPGRSGIGIQRTGAIRTRMLENVFLDELRHLGTLGQGMRQVLDRANLFAFTDGSNENSGAPMASDRRWSHASTALERLADSIRLLEPLSAQYLTILVNHIVVRKAEEKEKPVSETTIPSKELLQKALQQAVRRETEPVQPTAEEPMDTQEERAQVAEATAEAPMEQEQVPPVPPVENEANNQDEQDVAMISPSSESPMETTNDNQETPNQEQQIQSAAEALPTIADPQEANQMNSTAENAEQPTASSGMVRVPEQYRDILGDIEIPEGVDVEFMAALPEDLRQEILRDHARQQRAQNPTNPAPERAAIQNAPGVEPVDQEFLAALPADLQQEILAQHERAVREAQNAQNAQNADQPAANLPPTNSADDALALIESLAPALRAQVLADADDATLAALPPAIAAEARRLRNRFDREHAFRIQQRLTLPIPRRHILGGARIPPHMMEDLAFPAGARTTDNNTVQILDRDALAVLISLYFIDNPRFSVNRLLKVIRSVCSHPASCDFLIWAMLSLLEKVLEVPDEDESVAPSGTSSWMDCFTVSGNNDPAIKISTDGQNAWIHPQIASSTAKSICDTLINLSKVFPGHFLPSQLRNEYKPQNPLKDNPSSEKFWKIVADIGHRKSHGKESQLVDELRFSSLESSPAARLLLMLEKPVSTRNVEIQGKLLKMSTQIFVTLPNNTAELVNGSVPQSETLLHEHLATIVHLITKTKLPKEAIQDARTLLVEIIRSLRSSTSTFIFEQLYRNIESLASQLIPQISELGAQLKNIKPSSETETISYPAEPSVAECSRTVRMGERVQINRYDGERVIIEGDASGRSLAVASTCEELQLPAVSALTDKAGVQYALLQGLQTACKLRDMLRILREKRRKEAEETKKKQQSAQSKTTPAEIPASEQITESDVAGEEPQPSTSAQAPTSEEKKELTLPPALELKEIEERLSQRLQSIDALWPLVSSCLERLGKASDPHAVLALQPVAESFFLVHAIHSSESTSNDHDDPDTKKLIQFAEQHRSVLNQVLRQDPSALADGGPFTVLTLFPKLLDFDVKRKYFRKQLTTTEDARSYRREDVAIRVRRSHIFLESYRELFHLRPHEWKHRFYILFDGEEGQDAGGLLREWFSVITREIFNPNYALFITSPGDRVTYMINRASQVNPEHLDYFKFVGRIIGKAIYDNKLLDCYFTRAFYKHILNLPVRHQDLESEDPSFYNSLRFILENPINELGLDLIFSLEVEEFGVRDFRDLKPNGQSIPVTDENKEEYVKLVCQMKMAGAIRKQLDAFLTGFYEIIPKNLIWMFNEQELELLISGLPDVDIDDLAANTEYRAYTKSSPQIQWFWRALRSFEQEDRAKFLQFVTGTSKVPLQGFASLEGMNGSQKFSIHMDSRSGDRLPAAHTCFNQLDLPQYDSYEKLRECLLIAIRECTEGFGFA</sequence>
<dbReference type="InterPro" id="IPR010314">
    <property type="entry name" value="E3_Ub_ligase_DUF913"/>
</dbReference>
<dbReference type="FunFam" id="3.30.2160.10:FF:000001">
    <property type="entry name" value="E3 ubiquitin-protein ligase NEDD4-like"/>
    <property type="match status" value="1"/>
</dbReference>
<evidence type="ECO:0000256" key="10">
    <source>
        <dbReference type="ARBA" id="ARBA00023242"/>
    </source>
</evidence>
<accession>A0AAF3FI64</accession>
<dbReference type="PANTHER" id="PTHR11254">
    <property type="entry name" value="HECT DOMAIN UBIQUITIN-PROTEIN LIGASE"/>
    <property type="match status" value="1"/>
</dbReference>
<feature type="compositionally biased region" description="Polar residues" evidence="13">
    <location>
        <begin position="761"/>
        <end position="777"/>
    </location>
</feature>
<dbReference type="WBParaSite" id="MBELARI_LOCUS5544.1">
    <property type="protein sequence ID" value="MBELARI_LOCUS5544.1"/>
    <property type="gene ID" value="MBELARI_LOCUS5544"/>
</dbReference>
<keyword evidence="6" id="KW-0597">Phosphoprotein</keyword>
<dbReference type="FunFam" id="3.30.2410.10:FF:000004">
    <property type="entry name" value="E3 ubiquitin-protein ligase HUWE1, variant"/>
    <property type="match status" value="1"/>
</dbReference>
<evidence type="ECO:0000256" key="2">
    <source>
        <dbReference type="ARBA" id="ARBA00004123"/>
    </source>
</evidence>
<feature type="domain" description="WWE" evidence="16">
    <location>
        <begin position="1550"/>
        <end position="1633"/>
    </location>
</feature>
<dbReference type="Gene3D" id="1.10.8.10">
    <property type="entry name" value="DNA helicase RuvA subunit, C-terminal domain"/>
    <property type="match status" value="1"/>
</dbReference>
<dbReference type="Gene3D" id="6.10.250.1630">
    <property type="match status" value="1"/>
</dbReference>
<evidence type="ECO:0000256" key="13">
    <source>
        <dbReference type="SAM" id="MobiDB-lite"/>
    </source>
</evidence>
<dbReference type="Pfam" id="PF06012">
    <property type="entry name" value="DUF908"/>
    <property type="match status" value="1"/>
</dbReference>
<keyword evidence="7" id="KW-0808">Transferase</keyword>
<feature type="region of interest" description="Disordered" evidence="13">
    <location>
        <begin position="2110"/>
        <end position="2200"/>
    </location>
</feature>
<dbReference type="InterPro" id="IPR009060">
    <property type="entry name" value="UBA-like_sf"/>
</dbReference>
<dbReference type="PROSITE" id="PS50237">
    <property type="entry name" value="HECT"/>
    <property type="match status" value="1"/>
</dbReference>
<feature type="domain" description="UBA" evidence="14">
    <location>
        <begin position="1304"/>
        <end position="1343"/>
    </location>
</feature>
<dbReference type="Pfam" id="PF00632">
    <property type="entry name" value="HECT"/>
    <property type="match status" value="1"/>
</dbReference>
<evidence type="ECO:0000259" key="15">
    <source>
        <dbReference type="PROSITE" id="PS50237"/>
    </source>
</evidence>
<feature type="domain" description="HECT" evidence="15">
    <location>
        <begin position="3413"/>
        <end position="3749"/>
    </location>
</feature>
<dbReference type="InterPro" id="IPR025527">
    <property type="entry name" value="HUWE1/Rev1_UBM"/>
</dbReference>
<dbReference type="GO" id="GO:0000209">
    <property type="term" value="P:protein polyubiquitination"/>
    <property type="evidence" value="ECO:0007669"/>
    <property type="project" value="TreeGrafter"/>
</dbReference>
<keyword evidence="5" id="KW-0813">Transport</keyword>
<dbReference type="Gene3D" id="3.90.1750.10">
    <property type="entry name" value="Hect, E3 ligase catalytic domains"/>
    <property type="match status" value="1"/>
</dbReference>
<evidence type="ECO:0000259" key="14">
    <source>
        <dbReference type="PROSITE" id="PS50030"/>
    </source>
</evidence>
<feature type="region of interest" description="Disordered" evidence="13">
    <location>
        <begin position="1344"/>
        <end position="1385"/>
    </location>
</feature>
<dbReference type="PROSITE" id="PS50918">
    <property type="entry name" value="WWE"/>
    <property type="match status" value="1"/>
</dbReference>
<evidence type="ECO:0000256" key="9">
    <source>
        <dbReference type="ARBA" id="ARBA00022816"/>
    </source>
</evidence>
<evidence type="ECO:0000256" key="8">
    <source>
        <dbReference type="ARBA" id="ARBA00022786"/>
    </source>
</evidence>
<feature type="compositionally biased region" description="Polar residues" evidence="13">
    <location>
        <begin position="3232"/>
        <end position="3241"/>
    </location>
</feature>
<keyword evidence="9" id="KW-0509">mRNA transport</keyword>
<dbReference type="GO" id="GO:0061630">
    <property type="term" value="F:ubiquitin protein ligase activity"/>
    <property type="evidence" value="ECO:0007669"/>
    <property type="project" value="UniProtKB-EC"/>
</dbReference>
<evidence type="ECO:0000256" key="4">
    <source>
        <dbReference type="ARBA" id="ARBA00012485"/>
    </source>
</evidence>
<keyword evidence="10" id="KW-0539">Nucleus</keyword>
<feature type="region of interest" description="Disordered" evidence="13">
    <location>
        <begin position="2453"/>
        <end position="2542"/>
    </location>
</feature>
<name>A0AAF3FI64_9BILA</name>
<keyword evidence="17" id="KW-1185">Reference proteome</keyword>
<protein>
    <recommendedName>
        <fullName evidence="4">HECT-type E3 ubiquitin transferase</fullName>
        <ecNumber evidence="4">2.3.2.26</ecNumber>
    </recommendedName>
</protein>
<dbReference type="InterPro" id="IPR000569">
    <property type="entry name" value="HECT_dom"/>
</dbReference>
<dbReference type="Proteomes" id="UP000887575">
    <property type="component" value="Unassembled WGS sequence"/>
</dbReference>
<feature type="region of interest" description="Disordered" evidence="13">
    <location>
        <begin position="3193"/>
        <end position="3250"/>
    </location>
</feature>
<dbReference type="Gene3D" id="3.30.2410.10">
    <property type="entry name" value="Hect, E3 ligase catalytic domain"/>
    <property type="match status" value="1"/>
</dbReference>
<evidence type="ECO:0000313" key="17">
    <source>
        <dbReference type="Proteomes" id="UP000887575"/>
    </source>
</evidence>
<feature type="compositionally biased region" description="Low complexity" evidence="13">
    <location>
        <begin position="2487"/>
        <end position="2507"/>
    </location>
</feature>
<evidence type="ECO:0000256" key="11">
    <source>
        <dbReference type="ARBA" id="ARBA00034494"/>
    </source>
</evidence>
<comment type="similarity">
    <text evidence="11">Belongs to the UPL family. TOM1/PTR1 subfamily.</text>
</comment>
<dbReference type="GO" id="GO:0006511">
    <property type="term" value="P:ubiquitin-dependent protein catabolic process"/>
    <property type="evidence" value="ECO:0007669"/>
    <property type="project" value="TreeGrafter"/>
</dbReference>
<keyword evidence="8 12" id="KW-0833">Ubl conjugation pathway</keyword>
<evidence type="ECO:0000256" key="12">
    <source>
        <dbReference type="PROSITE-ProRule" id="PRU00104"/>
    </source>
</evidence>
<dbReference type="PROSITE" id="PS50030">
    <property type="entry name" value="UBA"/>
    <property type="match status" value="1"/>
</dbReference>
<feature type="region of interest" description="Disordered" evidence="13">
    <location>
        <begin position="1813"/>
        <end position="1837"/>
    </location>
</feature>
<feature type="compositionally biased region" description="Acidic residues" evidence="13">
    <location>
        <begin position="2110"/>
        <end position="2138"/>
    </location>
</feature>
<evidence type="ECO:0000256" key="7">
    <source>
        <dbReference type="ARBA" id="ARBA00022679"/>
    </source>
</evidence>
<evidence type="ECO:0000313" key="18">
    <source>
        <dbReference type="WBParaSite" id="MBELARI_LOCUS5544.1"/>
    </source>
</evidence>
<dbReference type="EC" id="2.3.2.26" evidence="4"/>
<dbReference type="InterPro" id="IPR010309">
    <property type="entry name" value="E3_Ub_ligase_DUF908"/>
</dbReference>
<feature type="compositionally biased region" description="Basic and acidic residues" evidence="13">
    <location>
        <begin position="2157"/>
        <end position="2177"/>
    </location>
</feature>
<dbReference type="CDD" id="cd00078">
    <property type="entry name" value="HECTc"/>
    <property type="match status" value="1"/>
</dbReference>
<comment type="subcellular location">
    <subcellularLocation>
        <location evidence="2">Nucleus</location>
    </subcellularLocation>
</comment>
<dbReference type="GO" id="GO:0005634">
    <property type="term" value="C:nucleus"/>
    <property type="evidence" value="ECO:0007669"/>
    <property type="project" value="UniProtKB-SubCell"/>
</dbReference>
<feature type="region of interest" description="Disordered" evidence="13">
    <location>
        <begin position="2668"/>
        <end position="2692"/>
    </location>
</feature>